<dbReference type="Gene3D" id="3.30.2090.10">
    <property type="entry name" value="Multidrug efflux transporter AcrB TolC docking domain, DN and DC subdomains"/>
    <property type="match status" value="2"/>
</dbReference>
<keyword evidence="1" id="KW-0472">Membrane</keyword>
<sequence>MERGSDKGSGIIRSMIHQKKIVYLILFLLIAIGIAGLSRMNKDEFPTFEIKQGLVAGVYPGASAKEVEEQLTKPLEDILFSFSEVNRETTYSYSKDGICYIYVDLTVPAKEKDEAWSKIKLRLDAAKMTLPPGVLAVAVVDNFSSVSALLIALESADKSYREMQEYAEDLSERLKSIPATANVSIVGTQSEEIAVTVDMDKLSAYGISPSALMLNYQTSGLQLLGGTFKTDYAYSPIHIKSLVASEEEIANHIVYMDPGGNTIRLKDIAKIERRYKEPSSLVKYNGHTALILSIEMRPDNNIVAFGEEVDKVLDEFATQLPESVTMSRITDQPKVVGSSVYSFLRDLLISMAVVIFVMLMLFPMRSALIASSGVPVCTAVALALMYLFGIDLNTVTLASLIVVLGMIVDDSIITMDGYMNYLGQGYSRIDAACASAKELFMPMFMATTAICVMFFPSLKVITGYLGEFVSYFPWVVTIALGTSLAYAMLVVPSLEVRFIGSARAEGNSLLARVQKRFFDGMQNGYERLQAICFKYPRRTLLLGLGTVVLGVVFFFQLNIQMMPMAAREYFAVEIYLENNAGLEQTEKVADSMQRLLTADRRVKSVTSFIGTGAPRFNAIYVPMLPGSNTAQLIVTTTSLRATEALLQECQQKYEHLFPGALLRFKQMDYQAVTAPVAIEFRGADPEVLKPLADSLRHFLSGMGDVLQWVHTDCDGYVSSIDISLDPDEASRLGINKSMVSLSLSGAFNGMPVATVWEGEKPVPVTLYSEAVSRQMDYSTLENYLLPTLYPGVSVPLRQVAKMQPGWELESYPRKAGESCLTVTADMKYECSQPEAMKHIKAFVESHIKPNLPEGARVEYAGLSAINKDVGPEIMMAFICAVAVLFFFLLFHFKKISIAVLTLVLSVLCFFGAFLGLWVFRLDFGLTAVLGLISLVGIIVRNGIIMFEYAEELRFERGMPLKEAAEEAGKRRMRPIFLTSCTTALGVLPMILSGDFLWKPMGVVICFGTMLSIILIVLIMPVSYWQIFQIGEKRRIAKQRNLSQALQTREGGEHE</sequence>
<proteinExistence type="predicted"/>
<dbReference type="Gene3D" id="1.20.1640.10">
    <property type="entry name" value="Multidrug efflux transporter AcrB transmembrane domain"/>
    <property type="match status" value="2"/>
</dbReference>
<dbReference type="PANTHER" id="PTHR32063:SF18">
    <property type="entry name" value="CATION EFFLUX SYSTEM PROTEIN"/>
    <property type="match status" value="1"/>
</dbReference>
<dbReference type="EMBL" id="JADIMZ010000062">
    <property type="protein sequence ID" value="MBO8432489.1"/>
    <property type="molecule type" value="Genomic_DNA"/>
</dbReference>
<reference evidence="2" key="2">
    <citation type="journal article" date="2021" name="PeerJ">
        <title>Extensive microbial diversity within the chicken gut microbiome revealed by metagenomics and culture.</title>
        <authorList>
            <person name="Gilroy R."/>
            <person name="Ravi A."/>
            <person name="Getino M."/>
            <person name="Pursley I."/>
            <person name="Horton D.L."/>
            <person name="Alikhan N.F."/>
            <person name="Baker D."/>
            <person name="Gharbi K."/>
            <person name="Hall N."/>
            <person name="Watson M."/>
            <person name="Adriaenssens E.M."/>
            <person name="Foster-Nyarko E."/>
            <person name="Jarju S."/>
            <person name="Secka A."/>
            <person name="Antonio M."/>
            <person name="Oren A."/>
            <person name="Chaudhuri R.R."/>
            <person name="La Ragione R."/>
            <person name="Hildebrand F."/>
            <person name="Pallen M.J."/>
        </authorList>
    </citation>
    <scope>NUCLEOTIDE SEQUENCE</scope>
    <source>
        <strain evidence="2">2889</strain>
    </source>
</reference>
<evidence type="ECO:0000313" key="3">
    <source>
        <dbReference type="Proteomes" id="UP000823612"/>
    </source>
</evidence>
<feature type="transmembrane region" description="Helical" evidence="1">
    <location>
        <begin position="471"/>
        <end position="491"/>
    </location>
</feature>
<dbReference type="Gene3D" id="3.30.70.1430">
    <property type="entry name" value="Multidrug efflux transporter AcrB pore domain"/>
    <property type="match status" value="2"/>
</dbReference>
<dbReference type="Pfam" id="PF00873">
    <property type="entry name" value="ACR_tran"/>
    <property type="match status" value="1"/>
</dbReference>
<organism evidence="2 3">
    <name type="scientific">Candidatus Pullibacteroides excrementavium</name>
    <dbReference type="NCBI Taxonomy" id="2840905"/>
    <lineage>
        <taxon>Bacteria</taxon>
        <taxon>Pseudomonadati</taxon>
        <taxon>Bacteroidota</taxon>
        <taxon>Bacteroidia</taxon>
        <taxon>Bacteroidales</taxon>
        <taxon>Candidatus Pullibacteroides</taxon>
    </lineage>
</organism>
<accession>A0A9D9DRH6</accession>
<dbReference type="InterPro" id="IPR001036">
    <property type="entry name" value="Acrflvin-R"/>
</dbReference>
<dbReference type="PRINTS" id="PR00702">
    <property type="entry name" value="ACRIFLAVINRP"/>
</dbReference>
<feature type="transmembrane region" description="Helical" evidence="1">
    <location>
        <begin position="999"/>
        <end position="1024"/>
    </location>
</feature>
<name>A0A9D9DRH6_9BACT</name>
<feature type="transmembrane region" description="Helical" evidence="1">
    <location>
        <begin position="873"/>
        <end position="890"/>
    </location>
</feature>
<evidence type="ECO:0000256" key="1">
    <source>
        <dbReference type="SAM" id="Phobius"/>
    </source>
</evidence>
<evidence type="ECO:0000313" key="2">
    <source>
        <dbReference type="EMBL" id="MBO8432489.1"/>
    </source>
</evidence>
<feature type="transmembrane region" description="Helical" evidence="1">
    <location>
        <begin position="539"/>
        <end position="557"/>
    </location>
</feature>
<gene>
    <name evidence="2" type="ORF">IAB08_04255</name>
</gene>
<dbReference type="Gene3D" id="3.30.70.1320">
    <property type="entry name" value="Multidrug efflux transporter AcrB pore domain like"/>
    <property type="match status" value="1"/>
</dbReference>
<feature type="transmembrane region" description="Helical" evidence="1">
    <location>
        <begin position="369"/>
        <end position="389"/>
    </location>
</feature>
<dbReference type="GO" id="GO:0005886">
    <property type="term" value="C:plasma membrane"/>
    <property type="evidence" value="ECO:0007669"/>
    <property type="project" value="TreeGrafter"/>
</dbReference>
<reference evidence="2" key="1">
    <citation type="submission" date="2020-10" db="EMBL/GenBank/DDBJ databases">
        <authorList>
            <person name="Gilroy R."/>
        </authorList>
    </citation>
    <scope>NUCLEOTIDE SEQUENCE</scope>
    <source>
        <strain evidence="2">2889</strain>
    </source>
</reference>
<dbReference type="InterPro" id="IPR027463">
    <property type="entry name" value="AcrB_DN_DC_subdom"/>
</dbReference>
<dbReference type="AlphaFoldDB" id="A0A9D9DRH6"/>
<feature type="transmembrane region" description="Helical" evidence="1">
    <location>
        <begin position="439"/>
        <end position="465"/>
    </location>
</feature>
<dbReference type="Proteomes" id="UP000823612">
    <property type="component" value="Unassembled WGS sequence"/>
</dbReference>
<comment type="caution">
    <text evidence="2">The sequence shown here is derived from an EMBL/GenBank/DDBJ whole genome shotgun (WGS) entry which is preliminary data.</text>
</comment>
<keyword evidence="1" id="KW-0812">Transmembrane</keyword>
<feature type="transmembrane region" description="Helical" evidence="1">
    <location>
        <begin position="343"/>
        <end position="362"/>
    </location>
</feature>
<feature type="transmembrane region" description="Helical" evidence="1">
    <location>
        <begin position="21"/>
        <end position="40"/>
    </location>
</feature>
<dbReference type="SUPFAM" id="SSF82866">
    <property type="entry name" value="Multidrug efflux transporter AcrB transmembrane domain"/>
    <property type="match status" value="2"/>
</dbReference>
<feature type="transmembrane region" description="Helical" evidence="1">
    <location>
        <begin position="975"/>
        <end position="993"/>
    </location>
</feature>
<dbReference type="PANTHER" id="PTHR32063">
    <property type="match status" value="1"/>
</dbReference>
<keyword evidence="1" id="KW-1133">Transmembrane helix</keyword>
<feature type="transmembrane region" description="Helical" evidence="1">
    <location>
        <begin position="925"/>
        <end position="946"/>
    </location>
</feature>
<feature type="transmembrane region" description="Helical" evidence="1">
    <location>
        <begin position="395"/>
        <end position="418"/>
    </location>
</feature>
<protein>
    <submittedName>
        <fullName evidence="2">Efflux RND transporter permease subunit</fullName>
    </submittedName>
</protein>
<feature type="transmembrane region" description="Helical" evidence="1">
    <location>
        <begin position="897"/>
        <end position="919"/>
    </location>
</feature>
<dbReference type="GO" id="GO:0042910">
    <property type="term" value="F:xenobiotic transmembrane transporter activity"/>
    <property type="evidence" value="ECO:0007669"/>
    <property type="project" value="TreeGrafter"/>
</dbReference>
<dbReference type="Gene3D" id="3.30.70.1440">
    <property type="entry name" value="Multidrug efflux transporter AcrB pore domain"/>
    <property type="match status" value="1"/>
</dbReference>
<dbReference type="SUPFAM" id="SSF82693">
    <property type="entry name" value="Multidrug efflux transporter AcrB pore domain, PN1, PN2, PC1 and PC2 subdomains"/>
    <property type="match status" value="2"/>
</dbReference>
<dbReference type="SUPFAM" id="SSF82714">
    <property type="entry name" value="Multidrug efflux transporter AcrB TolC docking domain, DN and DC subdomains"/>
    <property type="match status" value="2"/>
</dbReference>